<dbReference type="OrthoDB" id="3008242at2759"/>
<protein>
    <submittedName>
        <fullName evidence="2">Uncharacterized protein</fullName>
    </submittedName>
</protein>
<proteinExistence type="predicted"/>
<dbReference type="HOGENOM" id="CLU_016500_1_0_1"/>
<evidence type="ECO:0000313" key="3">
    <source>
        <dbReference type="Proteomes" id="UP000053424"/>
    </source>
</evidence>
<dbReference type="EMBL" id="KN831836">
    <property type="protein sequence ID" value="KIM35003.1"/>
    <property type="molecule type" value="Genomic_DNA"/>
</dbReference>
<dbReference type="AlphaFoldDB" id="A0A0C2XAI5"/>
<sequence>MDVDEHREDLHDEDREGVDDEAGEAEVVAEPDRSYIDEDAAVLSHGPTPVLPCTARYMDLTCLNLQYFGRVSKVLLIRDEWDAVIDIFNARKKGIKGSAVWTGQPGIGKTSLLFYILVICLMKAQPIVFQSKNGAVYTIDDQVRKHLGSSEHFLKADVLTLVDGDGKVGEPHDDLTSALNFRILLTSFPRPKTDRRWLTQDVHDPLASFVVGPWQWKEFAITSIFLSESDSTLRRLRKTAKVCGYIPRTVFLAAQSPTALDRTEKMIKADILACDDIENVMWAVVTGNRPIPDSALMICPGDERRTLVQCLVKPISDWARDRIFERIDSQGAYKVYNQIAGHSVAASSSMGKTSSALPVLGYH</sequence>
<reference evidence="3" key="2">
    <citation type="submission" date="2015-01" db="EMBL/GenBank/DDBJ databases">
        <title>Evolutionary Origins and Diversification of the Mycorrhizal Mutualists.</title>
        <authorList>
            <consortium name="DOE Joint Genome Institute"/>
            <consortium name="Mycorrhizal Genomics Consortium"/>
            <person name="Kohler A."/>
            <person name="Kuo A."/>
            <person name="Nagy L.G."/>
            <person name="Floudas D."/>
            <person name="Copeland A."/>
            <person name="Barry K.W."/>
            <person name="Cichocki N."/>
            <person name="Veneault-Fourrey C."/>
            <person name="LaButti K."/>
            <person name="Lindquist E.A."/>
            <person name="Lipzen A."/>
            <person name="Lundell T."/>
            <person name="Morin E."/>
            <person name="Murat C."/>
            <person name="Riley R."/>
            <person name="Ohm R."/>
            <person name="Sun H."/>
            <person name="Tunlid A."/>
            <person name="Henrissat B."/>
            <person name="Grigoriev I.V."/>
            <person name="Hibbett D.S."/>
            <person name="Martin F."/>
        </authorList>
    </citation>
    <scope>NUCLEOTIDE SEQUENCE [LARGE SCALE GENOMIC DNA]</scope>
    <source>
        <strain evidence="3">h7</strain>
    </source>
</reference>
<feature type="compositionally biased region" description="Basic and acidic residues" evidence="1">
    <location>
        <begin position="1"/>
        <end position="14"/>
    </location>
</feature>
<reference evidence="2 3" key="1">
    <citation type="submission" date="2014-04" db="EMBL/GenBank/DDBJ databases">
        <authorList>
            <consortium name="DOE Joint Genome Institute"/>
            <person name="Kuo A."/>
            <person name="Gay G."/>
            <person name="Dore J."/>
            <person name="Kohler A."/>
            <person name="Nagy L.G."/>
            <person name="Floudas D."/>
            <person name="Copeland A."/>
            <person name="Barry K.W."/>
            <person name="Cichocki N."/>
            <person name="Veneault-Fourrey C."/>
            <person name="LaButti K."/>
            <person name="Lindquist E.A."/>
            <person name="Lipzen A."/>
            <person name="Lundell T."/>
            <person name="Morin E."/>
            <person name="Murat C."/>
            <person name="Sun H."/>
            <person name="Tunlid A."/>
            <person name="Henrissat B."/>
            <person name="Grigoriev I.V."/>
            <person name="Hibbett D.S."/>
            <person name="Martin F."/>
            <person name="Nordberg H.P."/>
            <person name="Cantor M.N."/>
            <person name="Hua S.X."/>
        </authorList>
    </citation>
    <scope>NUCLEOTIDE SEQUENCE [LARGE SCALE GENOMIC DNA]</scope>
    <source>
        <strain evidence="3">h7</strain>
    </source>
</reference>
<gene>
    <name evidence="2" type="ORF">M413DRAFT_449955</name>
</gene>
<name>A0A0C2XAI5_HEBCY</name>
<evidence type="ECO:0000256" key="1">
    <source>
        <dbReference type="SAM" id="MobiDB-lite"/>
    </source>
</evidence>
<accession>A0A0C2XAI5</accession>
<organism evidence="2 3">
    <name type="scientific">Hebeloma cylindrosporum</name>
    <dbReference type="NCBI Taxonomy" id="76867"/>
    <lineage>
        <taxon>Eukaryota</taxon>
        <taxon>Fungi</taxon>
        <taxon>Dikarya</taxon>
        <taxon>Basidiomycota</taxon>
        <taxon>Agaricomycotina</taxon>
        <taxon>Agaricomycetes</taxon>
        <taxon>Agaricomycetidae</taxon>
        <taxon>Agaricales</taxon>
        <taxon>Agaricineae</taxon>
        <taxon>Hymenogastraceae</taxon>
        <taxon>Hebeloma</taxon>
    </lineage>
</organism>
<feature type="region of interest" description="Disordered" evidence="1">
    <location>
        <begin position="1"/>
        <end position="24"/>
    </location>
</feature>
<dbReference type="Proteomes" id="UP000053424">
    <property type="component" value="Unassembled WGS sequence"/>
</dbReference>
<evidence type="ECO:0000313" key="2">
    <source>
        <dbReference type="EMBL" id="KIM35003.1"/>
    </source>
</evidence>
<keyword evidence="3" id="KW-1185">Reference proteome</keyword>
<feature type="compositionally biased region" description="Acidic residues" evidence="1">
    <location>
        <begin position="15"/>
        <end position="24"/>
    </location>
</feature>